<comment type="subcellular location">
    <subcellularLocation>
        <location evidence="1">Cell membrane</location>
        <topology evidence="1">Multi-pass membrane protein</topology>
    </subcellularLocation>
</comment>
<dbReference type="OrthoDB" id="8953821at2"/>
<evidence type="ECO:0000256" key="6">
    <source>
        <dbReference type="ARBA" id="ARBA00022847"/>
    </source>
</evidence>
<dbReference type="PROSITE" id="PS50850">
    <property type="entry name" value="MFS"/>
    <property type="match status" value="1"/>
</dbReference>
<comment type="caution">
    <text evidence="13">The sequence shown here is derived from an EMBL/GenBank/DDBJ whole genome shotgun (WGS) entry which is preliminary data.</text>
</comment>
<evidence type="ECO:0000259" key="12">
    <source>
        <dbReference type="PROSITE" id="PS50850"/>
    </source>
</evidence>
<dbReference type="EMBL" id="CAJB01000407">
    <property type="protein sequence ID" value="CCH80084.1"/>
    <property type="molecule type" value="Genomic_DNA"/>
</dbReference>
<proteinExistence type="inferred from homology"/>
<evidence type="ECO:0000256" key="8">
    <source>
        <dbReference type="ARBA" id="ARBA00023136"/>
    </source>
</evidence>
<feature type="transmembrane region" description="Helical" evidence="11">
    <location>
        <begin position="156"/>
        <end position="179"/>
    </location>
</feature>
<evidence type="ECO:0000256" key="9">
    <source>
        <dbReference type="ARBA" id="ARBA00037295"/>
    </source>
</evidence>
<dbReference type="GO" id="GO:0015293">
    <property type="term" value="F:symporter activity"/>
    <property type="evidence" value="ECO:0007669"/>
    <property type="project" value="UniProtKB-KW"/>
</dbReference>
<accession>A0A077M7G8</accession>
<dbReference type="PANTHER" id="PTHR43528:SF1">
    <property type="entry name" value="ALPHA-KETOGLUTARATE PERMEASE"/>
    <property type="match status" value="1"/>
</dbReference>
<evidence type="ECO:0000256" key="10">
    <source>
        <dbReference type="ARBA" id="ARBA00039918"/>
    </source>
</evidence>
<keyword evidence="14" id="KW-1185">Reference proteome</keyword>
<gene>
    <name evidence="13" type="ORF">BN12_730010</name>
</gene>
<evidence type="ECO:0000313" key="13">
    <source>
        <dbReference type="EMBL" id="CCH80084.1"/>
    </source>
</evidence>
<dbReference type="AlphaFoldDB" id="A0A077M7G8"/>
<comment type="similarity">
    <text evidence="2">Belongs to the major facilitator superfamily. Metabolite:H+ Symporter (MHS) family (TC 2.A.1.6) family.</text>
</comment>
<feature type="transmembrane region" description="Helical" evidence="11">
    <location>
        <begin position="246"/>
        <end position="264"/>
    </location>
</feature>
<evidence type="ECO:0000256" key="5">
    <source>
        <dbReference type="ARBA" id="ARBA00022692"/>
    </source>
</evidence>
<feature type="domain" description="Major facilitator superfamily (MFS) profile" evidence="12">
    <location>
        <begin position="19"/>
        <end position="427"/>
    </location>
</feature>
<evidence type="ECO:0000256" key="2">
    <source>
        <dbReference type="ARBA" id="ARBA00008240"/>
    </source>
</evidence>
<feature type="transmembrane region" description="Helical" evidence="11">
    <location>
        <begin position="313"/>
        <end position="333"/>
    </location>
</feature>
<keyword evidence="3" id="KW-0813">Transport</keyword>
<comment type="function">
    <text evidence="9">May be a proton symporter involved in the uptake of osmolytes such as proline and glycine betaine.</text>
</comment>
<dbReference type="GO" id="GO:0005886">
    <property type="term" value="C:plasma membrane"/>
    <property type="evidence" value="ECO:0007669"/>
    <property type="project" value="UniProtKB-SubCell"/>
</dbReference>
<evidence type="ECO:0000256" key="3">
    <source>
        <dbReference type="ARBA" id="ARBA00022448"/>
    </source>
</evidence>
<keyword evidence="7 11" id="KW-1133">Transmembrane helix</keyword>
<dbReference type="Proteomes" id="UP000035721">
    <property type="component" value="Unassembled WGS sequence"/>
</dbReference>
<evidence type="ECO:0000256" key="7">
    <source>
        <dbReference type="ARBA" id="ARBA00022989"/>
    </source>
</evidence>
<keyword evidence="5 11" id="KW-0812">Transmembrane</keyword>
<name>A0A077M7G8_9MICO</name>
<feature type="transmembrane region" description="Helical" evidence="11">
    <location>
        <begin position="115"/>
        <end position="135"/>
    </location>
</feature>
<dbReference type="Pfam" id="PF07690">
    <property type="entry name" value="MFS_1"/>
    <property type="match status" value="1"/>
</dbReference>
<feature type="transmembrane region" description="Helical" evidence="11">
    <location>
        <begin position="405"/>
        <end position="423"/>
    </location>
</feature>
<dbReference type="Gene3D" id="1.20.1250.20">
    <property type="entry name" value="MFS general substrate transporter like domains"/>
    <property type="match status" value="1"/>
</dbReference>
<dbReference type="InterPro" id="IPR011701">
    <property type="entry name" value="MFS"/>
</dbReference>
<organism evidence="13 14">
    <name type="scientific">Nostocoides japonicum T1-X7</name>
    <dbReference type="NCBI Taxonomy" id="1194083"/>
    <lineage>
        <taxon>Bacteria</taxon>
        <taxon>Bacillati</taxon>
        <taxon>Actinomycetota</taxon>
        <taxon>Actinomycetes</taxon>
        <taxon>Micrococcales</taxon>
        <taxon>Intrasporangiaceae</taxon>
        <taxon>Nostocoides</taxon>
    </lineage>
</organism>
<evidence type="ECO:0000256" key="11">
    <source>
        <dbReference type="SAM" id="Phobius"/>
    </source>
</evidence>
<dbReference type="SUPFAM" id="SSF103473">
    <property type="entry name" value="MFS general substrate transporter"/>
    <property type="match status" value="1"/>
</dbReference>
<dbReference type="InterPro" id="IPR051084">
    <property type="entry name" value="H+-coupled_symporters"/>
</dbReference>
<sequence>MSTRAYGDDAAPAQSRARTIFGIGAGNALEWYDWGIYATFTAFFASQFFHGSSQGSDVLKTLAVFAVGFVARPIGGFLFGFVADRKGRQLSMMLTVALAAGGSLVIGLTPSYHHIGILAPVILVAARLCQGLAHGGELPAAQTYLSEMAPKERRGLWSSLIYVSGTAGVLVGTLLGAILASFLDKDQMTSFGWRIPFILGGIFGFFAMYMRMKMEETETFVEAEAEIESEEFKPSLVRQILDHPVLLLKVIGLTVGGTVIYYVWAVSAPSYAISNRGIDAKGALWAGVFAQVIFIAVLPLWGRLSDRVGRRPVIMSGTAVLVVLLIPLNNLIGNSVVRLGVSMTIALILIGAFVSIGPAVFAEMFPTHIRAAGLGVPYSIAVALFGGTAPYLQTFFAEKGVPNAFNWYAMALGVVSIITVWSLQETKGIDLRHVEGQQRSTSAQVEPA</sequence>
<keyword evidence="8 11" id="KW-0472">Membrane</keyword>
<keyword evidence="6" id="KW-0769">Symport</keyword>
<keyword evidence="4" id="KW-1003">Cell membrane</keyword>
<feature type="transmembrane region" description="Helical" evidence="11">
    <location>
        <begin position="284"/>
        <end position="301"/>
    </location>
</feature>
<dbReference type="PANTHER" id="PTHR43528">
    <property type="entry name" value="ALPHA-KETOGLUTARATE PERMEASE"/>
    <property type="match status" value="1"/>
</dbReference>
<protein>
    <recommendedName>
        <fullName evidence="10">Putative proline/betaine transporter</fullName>
    </recommendedName>
</protein>
<feature type="transmembrane region" description="Helical" evidence="11">
    <location>
        <begin position="339"/>
        <end position="362"/>
    </location>
</feature>
<feature type="transmembrane region" description="Helical" evidence="11">
    <location>
        <begin position="191"/>
        <end position="210"/>
    </location>
</feature>
<feature type="transmembrane region" description="Helical" evidence="11">
    <location>
        <begin position="90"/>
        <end position="109"/>
    </location>
</feature>
<reference evidence="13 14" key="1">
    <citation type="journal article" date="2013" name="ISME J.">
        <title>A metabolic model for members of the genus Tetrasphaera involved in enhanced biological phosphorus removal.</title>
        <authorList>
            <person name="Kristiansen R."/>
            <person name="Nguyen H.T.T."/>
            <person name="Saunders A.M."/>
            <person name="Nielsen J.L."/>
            <person name="Wimmer R."/>
            <person name="Le V.Q."/>
            <person name="McIlroy S.J."/>
            <person name="Petrovski S."/>
            <person name="Seviour R.J."/>
            <person name="Calteau A."/>
            <person name="Nielsen K.L."/>
            <person name="Nielsen P.H."/>
        </authorList>
    </citation>
    <scope>NUCLEOTIDE SEQUENCE [LARGE SCALE GENOMIC DNA]</scope>
    <source>
        <strain evidence="13 14">T1-X7</strain>
    </source>
</reference>
<dbReference type="InterPro" id="IPR020846">
    <property type="entry name" value="MFS_dom"/>
</dbReference>
<evidence type="ECO:0000313" key="14">
    <source>
        <dbReference type="Proteomes" id="UP000035721"/>
    </source>
</evidence>
<dbReference type="STRING" id="1194083.BN12_730010"/>
<dbReference type="RefSeq" id="WP_048552057.1">
    <property type="nucleotide sequence ID" value="NZ_HF570958.1"/>
</dbReference>
<evidence type="ECO:0000256" key="4">
    <source>
        <dbReference type="ARBA" id="ARBA00022475"/>
    </source>
</evidence>
<evidence type="ECO:0000256" key="1">
    <source>
        <dbReference type="ARBA" id="ARBA00004651"/>
    </source>
</evidence>
<feature type="transmembrane region" description="Helical" evidence="11">
    <location>
        <begin position="62"/>
        <end position="83"/>
    </location>
</feature>
<dbReference type="FunFam" id="1.20.1250.20:FF:000001">
    <property type="entry name" value="Dicarboxylate MFS transporter"/>
    <property type="match status" value="1"/>
</dbReference>
<dbReference type="InterPro" id="IPR036259">
    <property type="entry name" value="MFS_trans_sf"/>
</dbReference>
<feature type="transmembrane region" description="Helical" evidence="11">
    <location>
        <begin position="374"/>
        <end position="393"/>
    </location>
</feature>